<dbReference type="InterPro" id="IPR003675">
    <property type="entry name" value="Rce1/LyrA-like_dom"/>
</dbReference>
<proteinExistence type="predicted"/>
<feature type="transmembrane region" description="Helical" evidence="1">
    <location>
        <begin position="183"/>
        <end position="203"/>
    </location>
</feature>
<protein>
    <submittedName>
        <fullName evidence="3">Membrane-associated metalloprotease</fullName>
    </submittedName>
</protein>
<keyword evidence="4" id="KW-1185">Reference proteome</keyword>
<dbReference type="KEGG" id="tgy:X802_00555"/>
<dbReference type="RefSeq" id="WP_062370067.1">
    <property type="nucleotide sequence ID" value="NZ_CP007140.1"/>
</dbReference>
<accession>A0A0X1KHW4</accession>
<dbReference type="GeneID" id="27134155"/>
<dbReference type="OrthoDB" id="86156at2157"/>
<feature type="transmembrane region" description="Helical" evidence="1">
    <location>
        <begin position="31"/>
        <end position="52"/>
    </location>
</feature>
<evidence type="ECO:0000256" key="1">
    <source>
        <dbReference type="SAM" id="Phobius"/>
    </source>
</evidence>
<feature type="domain" description="CAAX prenyl protease 2/Lysostaphin resistance protein A-like" evidence="2">
    <location>
        <begin position="111"/>
        <end position="188"/>
    </location>
</feature>
<keyword evidence="3" id="KW-0645">Protease</keyword>
<evidence type="ECO:0000259" key="2">
    <source>
        <dbReference type="Pfam" id="PF02517"/>
    </source>
</evidence>
<evidence type="ECO:0000313" key="3">
    <source>
        <dbReference type="EMBL" id="AJC70854.1"/>
    </source>
</evidence>
<keyword evidence="1" id="KW-1133">Transmembrane helix</keyword>
<dbReference type="NCBIfam" id="NF040590">
    <property type="entry name" value="Pyro_CPBP_1"/>
    <property type="match status" value="1"/>
</dbReference>
<feature type="transmembrane region" description="Helical" evidence="1">
    <location>
        <begin position="151"/>
        <end position="171"/>
    </location>
</feature>
<dbReference type="EMBL" id="CP007140">
    <property type="protein sequence ID" value="AJC70854.1"/>
    <property type="molecule type" value="Genomic_DNA"/>
</dbReference>
<sequence length="204" mass="23265">MGLRRNPYILFAVLAPLSFVPRFFHGSLEEWAFWLVLWYLLVPLLISLALGFKPQDLGLRLPDDNWRVFLYLLGLAAVVSFAGLTVPSMVAYYPNFAYSSWLDFLEKELVIGVVMLTHEAFFRGFLLFPFASRKKWAGILAQDVPYTLVHIGKPLVEIPYSFLAGIVFGWLDLRGKSFFQSFLLHWLGSAFFDVLCAFVKAGII</sequence>
<keyword evidence="1" id="KW-0812">Transmembrane</keyword>
<feature type="transmembrane region" description="Helical" evidence="1">
    <location>
        <begin position="109"/>
        <end position="130"/>
    </location>
</feature>
<dbReference type="Proteomes" id="UP000062043">
    <property type="component" value="Chromosome"/>
</dbReference>
<dbReference type="STRING" id="1432656.X802_00555"/>
<dbReference type="Pfam" id="PF02517">
    <property type="entry name" value="Rce1-like"/>
    <property type="match status" value="1"/>
</dbReference>
<feature type="transmembrane region" description="Helical" evidence="1">
    <location>
        <begin position="7"/>
        <end position="25"/>
    </location>
</feature>
<reference evidence="3 4" key="1">
    <citation type="submission" date="2014-01" db="EMBL/GenBank/DDBJ databases">
        <title>Genome sequencing of Thermococcus guaymasensis.</title>
        <authorList>
            <person name="Zhang X."/>
            <person name="Alvare G."/>
            <person name="Fristensky B."/>
            <person name="Chen L."/>
            <person name="Suen T."/>
            <person name="Chen Q."/>
            <person name="Ma K."/>
        </authorList>
    </citation>
    <scope>NUCLEOTIDE SEQUENCE [LARGE SCALE GENOMIC DNA]</scope>
    <source>
        <strain evidence="3 4">DSM 11113</strain>
    </source>
</reference>
<feature type="transmembrane region" description="Helical" evidence="1">
    <location>
        <begin position="68"/>
        <end position="89"/>
    </location>
</feature>
<dbReference type="GO" id="GO:0006508">
    <property type="term" value="P:proteolysis"/>
    <property type="evidence" value="ECO:0007669"/>
    <property type="project" value="UniProtKB-KW"/>
</dbReference>
<dbReference type="GO" id="GO:0008237">
    <property type="term" value="F:metallopeptidase activity"/>
    <property type="evidence" value="ECO:0007669"/>
    <property type="project" value="UniProtKB-KW"/>
</dbReference>
<name>A0A0X1KHW4_9EURY</name>
<dbReference type="GO" id="GO:0080120">
    <property type="term" value="P:CAAX-box protein maturation"/>
    <property type="evidence" value="ECO:0007669"/>
    <property type="project" value="UniProtKB-ARBA"/>
</dbReference>
<dbReference type="PATRIC" id="fig|1432656.3.peg.108"/>
<keyword evidence="3" id="KW-0482">Metalloprotease</keyword>
<gene>
    <name evidence="3" type="ORF">X802_00555</name>
</gene>
<keyword evidence="3" id="KW-0378">Hydrolase</keyword>
<organism evidence="3 4">
    <name type="scientific">Thermococcus guaymasensis DSM 11113</name>
    <dbReference type="NCBI Taxonomy" id="1432656"/>
    <lineage>
        <taxon>Archaea</taxon>
        <taxon>Methanobacteriati</taxon>
        <taxon>Methanobacteriota</taxon>
        <taxon>Thermococci</taxon>
        <taxon>Thermococcales</taxon>
        <taxon>Thermococcaceae</taxon>
        <taxon>Thermococcus</taxon>
    </lineage>
</organism>
<evidence type="ECO:0000313" key="4">
    <source>
        <dbReference type="Proteomes" id="UP000062043"/>
    </source>
</evidence>
<dbReference type="AlphaFoldDB" id="A0A0X1KHW4"/>
<keyword evidence="1" id="KW-0472">Membrane</keyword>
<dbReference type="GO" id="GO:0004175">
    <property type="term" value="F:endopeptidase activity"/>
    <property type="evidence" value="ECO:0007669"/>
    <property type="project" value="UniProtKB-ARBA"/>
</dbReference>